<dbReference type="OrthoDB" id="5771277at2"/>
<keyword evidence="3" id="KW-1185">Reference proteome</keyword>
<sequence>MKLTKISMVIVLAALAALAMQSAAAQETHSHQHKSEEAASDEMTTATIRKLDIEYGKITLKHQTIKNLGMPPMTMVFQIEDKTMLEGLAEGDSVRFKVEKKGTALVITTIEKMQHSGH</sequence>
<protein>
    <submittedName>
        <fullName evidence="2">Cu and Ag efflux protein CusF</fullName>
    </submittedName>
</protein>
<keyword evidence="1" id="KW-0732">Signal</keyword>
<reference evidence="3" key="1">
    <citation type="submission" date="2016-10" db="EMBL/GenBank/DDBJ databases">
        <authorList>
            <person name="Varghese N."/>
            <person name="Submissions S."/>
        </authorList>
    </citation>
    <scope>NUCLEOTIDE SEQUENCE [LARGE SCALE GENOMIC DNA]</scope>
    <source>
        <strain evidence="3">DSM 17616</strain>
    </source>
</reference>
<dbReference type="Proteomes" id="UP000199371">
    <property type="component" value="Unassembled WGS sequence"/>
</dbReference>
<dbReference type="InterPro" id="IPR042230">
    <property type="entry name" value="CusF_sf"/>
</dbReference>
<dbReference type="InterPro" id="IPR021647">
    <property type="entry name" value="CusF_Ec"/>
</dbReference>
<evidence type="ECO:0000313" key="3">
    <source>
        <dbReference type="Proteomes" id="UP000199371"/>
    </source>
</evidence>
<gene>
    <name evidence="2" type="ORF">SAMN05660691_02070</name>
</gene>
<feature type="signal peptide" evidence="1">
    <location>
        <begin position="1"/>
        <end position="25"/>
    </location>
</feature>
<dbReference type="RefSeq" id="WP_092792999.1">
    <property type="nucleotide sequence ID" value="NZ_FNXF01000006.1"/>
</dbReference>
<proteinExistence type="predicted"/>
<organism evidence="2 3">
    <name type="scientific">Rheinheimera pacifica</name>
    <dbReference type="NCBI Taxonomy" id="173990"/>
    <lineage>
        <taxon>Bacteria</taxon>
        <taxon>Pseudomonadati</taxon>
        <taxon>Pseudomonadota</taxon>
        <taxon>Gammaproteobacteria</taxon>
        <taxon>Chromatiales</taxon>
        <taxon>Chromatiaceae</taxon>
        <taxon>Rheinheimera</taxon>
    </lineage>
</organism>
<dbReference type="STRING" id="173990.SAMN05660691_02070"/>
<accession>A0A1H6LZ35</accession>
<dbReference type="EMBL" id="FNXF01000006">
    <property type="protein sequence ID" value="SEH90188.1"/>
    <property type="molecule type" value="Genomic_DNA"/>
</dbReference>
<dbReference type="Gene3D" id="2.40.50.320">
    <property type="entry name" value="Copper binding periplasmic protein CusF"/>
    <property type="match status" value="1"/>
</dbReference>
<evidence type="ECO:0000256" key="1">
    <source>
        <dbReference type="SAM" id="SignalP"/>
    </source>
</evidence>
<name>A0A1H6LZ35_9GAMM</name>
<dbReference type="Pfam" id="PF11604">
    <property type="entry name" value="CusF_Ec"/>
    <property type="match status" value="1"/>
</dbReference>
<evidence type="ECO:0000313" key="2">
    <source>
        <dbReference type="EMBL" id="SEH90188.1"/>
    </source>
</evidence>
<feature type="chain" id="PRO_5011674225" evidence="1">
    <location>
        <begin position="26"/>
        <end position="118"/>
    </location>
</feature>
<dbReference type="AlphaFoldDB" id="A0A1H6LZ35"/>